<accession>A0A5S4V1N0</accession>
<comment type="caution">
    <text evidence="2">The sequence shown here is derived from an EMBL/GenBank/DDBJ whole genome shotgun (WGS) entry which is preliminary data.</text>
</comment>
<evidence type="ECO:0000313" key="3">
    <source>
        <dbReference type="Proteomes" id="UP000325243"/>
    </source>
</evidence>
<proteinExistence type="predicted"/>
<gene>
    <name evidence="2" type="ORF">FYC51_04830</name>
</gene>
<dbReference type="RefSeq" id="WP_187432500.1">
    <property type="nucleotide sequence ID" value="NZ_VSSB01000001.1"/>
</dbReference>
<dbReference type="Proteomes" id="UP000325243">
    <property type="component" value="Unassembled WGS sequence"/>
</dbReference>
<keyword evidence="3" id="KW-1185">Reference proteome</keyword>
<evidence type="ECO:0000256" key="1">
    <source>
        <dbReference type="SAM" id="MobiDB-lite"/>
    </source>
</evidence>
<feature type="region of interest" description="Disordered" evidence="1">
    <location>
        <begin position="1"/>
        <end position="20"/>
    </location>
</feature>
<reference evidence="2 3" key="1">
    <citation type="submission" date="2019-08" db="EMBL/GenBank/DDBJ databases">
        <authorList>
            <person name="Hu J."/>
        </authorList>
    </citation>
    <scope>NUCLEOTIDE SEQUENCE [LARGE SCALE GENOMIC DNA]</scope>
    <source>
        <strain evidence="2 3">NEAU-184</strain>
    </source>
</reference>
<sequence>MSQPSIPIALPGRRRNDTGVSEAELAEVHRRTSEEGLCVLGLRFSEDLISPGARFEALKERLKDGFRVIELDSSCGNSDRFRRRAHSVLTAEVREEPRNGATRARDEVAAFLHERLDAGR</sequence>
<evidence type="ECO:0000313" key="2">
    <source>
        <dbReference type="EMBL" id="TYL53044.1"/>
    </source>
</evidence>
<dbReference type="EMBL" id="VSSB01000001">
    <property type="protein sequence ID" value="TYL53044.1"/>
    <property type="molecule type" value="Genomic_DNA"/>
</dbReference>
<dbReference type="AlphaFoldDB" id="A0A5S4V1N0"/>
<protein>
    <submittedName>
        <fullName evidence="2">Uncharacterized protein</fullName>
    </submittedName>
</protein>
<organism evidence="2 3">
    <name type="scientific">Agromyces mariniharenae</name>
    <dbReference type="NCBI Taxonomy" id="2604423"/>
    <lineage>
        <taxon>Bacteria</taxon>
        <taxon>Bacillati</taxon>
        <taxon>Actinomycetota</taxon>
        <taxon>Actinomycetes</taxon>
        <taxon>Micrococcales</taxon>
        <taxon>Microbacteriaceae</taxon>
        <taxon>Agromyces</taxon>
    </lineage>
</organism>
<name>A0A5S4V1N0_9MICO</name>